<dbReference type="CDD" id="cd06257">
    <property type="entry name" value="DnaJ"/>
    <property type="match status" value="1"/>
</dbReference>
<dbReference type="InterPro" id="IPR036869">
    <property type="entry name" value="J_dom_sf"/>
</dbReference>
<dbReference type="Pfam" id="PF00226">
    <property type="entry name" value="DnaJ"/>
    <property type="match status" value="1"/>
</dbReference>
<dbReference type="Gene3D" id="3.30.160.60">
    <property type="entry name" value="Classic Zinc Finger"/>
    <property type="match status" value="1"/>
</dbReference>
<keyword evidence="1" id="KW-0479">Metal-binding</keyword>
<feature type="domain" description="J" evidence="7">
    <location>
        <begin position="38"/>
        <end position="110"/>
    </location>
</feature>
<dbReference type="InterPro" id="IPR003604">
    <property type="entry name" value="Matrin/U1-like-C_Znf_C2H2"/>
</dbReference>
<dbReference type="SMART" id="SM00271">
    <property type="entry name" value="DnaJ"/>
    <property type="match status" value="1"/>
</dbReference>
<dbReference type="Gene3D" id="1.10.287.110">
    <property type="entry name" value="DnaJ domain"/>
    <property type="match status" value="1"/>
</dbReference>
<evidence type="ECO:0000259" key="8">
    <source>
        <dbReference type="PROSITE" id="PS50157"/>
    </source>
</evidence>
<dbReference type="InterPro" id="IPR054076">
    <property type="entry name" value="ZUO1-like_ZHD"/>
</dbReference>
<dbReference type="PROSITE" id="PS00028">
    <property type="entry name" value="ZINC_FINGER_C2H2_1"/>
    <property type="match status" value="2"/>
</dbReference>
<feature type="domain" description="C2H2-type" evidence="8">
    <location>
        <begin position="634"/>
        <end position="663"/>
    </location>
</feature>
<feature type="compositionally biased region" description="Basic residues" evidence="6">
    <location>
        <begin position="526"/>
        <end position="538"/>
    </location>
</feature>
<evidence type="ECO:0000256" key="2">
    <source>
        <dbReference type="ARBA" id="ARBA00022771"/>
    </source>
</evidence>
<dbReference type="PROSITE" id="PS50076">
    <property type="entry name" value="DNAJ_2"/>
    <property type="match status" value="1"/>
</dbReference>
<dbReference type="PRINTS" id="PR00625">
    <property type="entry name" value="JDOMAIN"/>
</dbReference>
<dbReference type="AlphaFoldDB" id="A0A1D1ZE91"/>
<dbReference type="InterPro" id="IPR013087">
    <property type="entry name" value="Znf_C2H2_type"/>
</dbReference>
<proteinExistence type="predicted"/>
<dbReference type="PROSITE" id="PS00636">
    <property type="entry name" value="DNAJ_1"/>
    <property type="match status" value="1"/>
</dbReference>
<keyword evidence="3" id="KW-0862">Zinc</keyword>
<dbReference type="SUPFAM" id="SSF57667">
    <property type="entry name" value="beta-beta-alpha zinc fingers"/>
    <property type="match status" value="1"/>
</dbReference>
<dbReference type="InterPro" id="IPR044648">
    <property type="entry name" value="JJJ1_plant"/>
</dbReference>
<dbReference type="PANTHER" id="PTHR45495">
    <property type="entry name" value="DNAJ PROTEIN JJJ1 HOMOLOG"/>
    <property type="match status" value="1"/>
</dbReference>
<organism evidence="9">
    <name type="scientific">Anthurium amnicola</name>
    <dbReference type="NCBI Taxonomy" id="1678845"/>
    <lineage>
        <taxon>Eukaryota</taxon>
        <taxon>Viridiplantae</taxon>
        <taxon>Streptophyta</taxon>
        <taxon>Embryophyta</taxon>
        <taxon>Tracheophyta</taxon>
        <taxon>Spermatophyta</taxon>
        <taxon>Magnoliopsida</taxon>
        <taxon>Liliopsida</taxon>
        <taxon>Araceae</taxon>
        <taxon>Pothoideae</taxon>
        <taxon>Potheae</taxon>
        <taxon>Anthurium</taxon>
    </lineage>
</organism>
<feature type="compositionally biased region" description="Basic and acidic residues" evidence="6">
    <location>
        <begin position="539"/>
        <end position="550"/>
    </location>
</feature>
<evidence type="ECO:0000256" key="3">
    <source>
        <dbReference type="ARBA" id="ARBA00022833"/>
    </source>
</evidence>
<dbReference type="EMBL" id="GDJX01002680">
    <property type="protein sequence ID" value="JAT65256.1"/>
    <property type="molecule type" value="Transcribed_RNA"/>
</dbReference>
<dbReference type="SMART" id="SM00451">
    <property type="entry name" value="ZnF_U1"/>
    <property type="match status" value="1"/>
</dbReference>
<feature type="non-terminal residue" evidence="9">
    <location>
        <position position="1"/>
    </location>
</feature>
<dbReference type="PANTHER" id="PTHR45495:SF1">
    <property type="entry name" value="DNAJ PROTEIN JJJ1 HOMOLOG"/>
    <property type="match status" value="1"/>
</dbReference>
<dbReference type="GO" id="GO:0005783">
    <property type="term" value="C:endoplasmic reticulum"/>
    <property type="evidence" value="ECO:0007669"/>
    <property type="project" value="UniProtKB-ARBA"/>
</dbReference>
<sequence length="664" mass="74162">LGPPTRHSSTSFHALQGPCGGGGGGEHEMAPAGPSNRCLYEILGVSRDCSAEEIRSAYKKQALRLHPDKVAQSAGGATDDAEATAAFQELQLAYDVLRDPKERAWYDAHRSQILFASNRTPASSGDPNPSSAGAGDGFFSSFFSRFASASSFKSPMDDLGNIYSFFSASAFSGFSDTGRGFYKVYGDLFDKIYSNEVFFAKEVLGGDPDDALDPPPLMGNLESPYEQWTAFYNYWSGFSTVMDFSWADMYDVREAINRKVRREMEELNKKVRKKMRKEYNDTVRSLAAFVKKRDKRMVEMLIRKKAAEQERKEELRKKKEEEKKKKDEKARLYREAEWAQIDEEVDEEILYDGWYGPEANDKTKAAKGGEELYCVVCGKKFKSDKQWKNHEQSKKHRDKVAELRESLQGEDDTLNGTDDDVEEEGVHVSFDYVQEPSEDSENSVVNGLCGEFDDGFGFREEATDNVISELGEGVGLEDEANVVEAMASNHKSRKAVCVEQPDLSPTNASHHDIEVGNCREYETGKKDRKSRLAKKGIHSKPDAVDARAEVTDENPGDDEVRRHKDNAERMKESSSYSFHEVGSSLRGQHNLGKNRKPKKQQVDGNFAIDKDTGTATKCLSKGKKQKGAVKAPSNACGTCGESFDSRNKLFVHLGETGHAMLKSR</sequence>
<evidence type="ECO:0000256" key="6">
    <source>
        <dbReference type="SAM" id="MobiDB-lite"/>
    </source>
</evidence>
<feature type="compositionally biased region" description="Polar residues" evidence="6">
    <location>
        <begin position="1"/>
        <end position="13"/>
    </location>
</feature>
<dbReference type="PROSITE" id="PS50157">
    <property type="entry name" value="ZINC_FINGER_C2H2_2"/>
    <property type="match status" value="1"/>
</dbReference>
<evidence type="ECO:0000256" key="1">
    <source>
        <dbReference type="ARBA" id="ARBA00022723"/>
    </source>
</evidence>
<dbReference type="InterPro" id="IPR001623">
    <property type="entry name" value="DnaJ_domain"/>
</dbReference>
<dbReference type="InterPro" id="IPR018253">
    <property type="entry name" value="DnaJ_domain_CS"/>
</dbReference>
<feature type="region of interest" description="Disordered" evidence="6">
    <location>
        <begin position="523"/>
        <end position="606"/>
    </location>
</feature>
<dbReference type="InterPro" id="IPR022755">
    <property type="entry name" value="Znf_C2H2_jaz"/>
</dbReference>
<evidence type="ECO:0000256" key="5">
    <source>
        <dbReference type="SAM" id="Coils"/>
    </source>
</evidence>
<protein>
    <submittedName>
        <fullName evidence="9">DnaJ subfamily C member 21</fullName>
    </submittedName>
</protein>
<evidence type="ECO:0000256" key="4">
    <source>
        <dbReference type="PROSITE-ProRule" id="PRU00042"/>
    </source>
</evidence>
<reference evidence="9" key="1">
    <citation type="submission" date="2015-07" db="EMBL/GenBank/DDBJ databases">
        <title>Transcriptome Assembly of Anthurium amnicola.</title>
        <authorList>
            <person name="Suzuki J."/>
        </authorList>
    </citation>
    <scope>NUCLEOTIDE SEQUENCE</scope>
</reference>
<name>A0A1D1ZE91_9ARAE</name>
<dbReference type="Pfam" id="PF21884">
    <property type="entry name" value="ZUO1-like_ZHD"/>
    <property type="match status" value="1"/>
</dbReference>
<dbReference type="GO" id="GO:0003676">
    <property type="term" value="F:nucleic acid binding"/>
    <property type="evidence" value="ECO:0007669"/>
    <property type="project" value="InterPro"/>
</dbReference>
<feature type="compositionally biased region" description="Basic and acidic residues" evidence="6">
    <location>
        <begin position="558"/>
        <end position="572"/>
    </location>
</feature>
<dbReference type="Pfam" id="PF12171">
    <property type="entry name" value="zf-C2H2_jaz"/>
    <property type="match status" value="1"/>
</dbReference>
<keyword evidence="2 4" id="KW-0863">Zinc-finger</keyword>
<dbReference type="SMART" id="SM00355">
    <property type="entry name" value="ZnF_C2H2"/>
    <property type="match status" value="2"/>
</dbReference>
<feature type="region of interest" description="Disordered" evidence="6">
    <location>
        <begin position="1"/>
        <end position="30"/>
    </location>
</feature>
<evidence type="ECO:0000259" key="7">
    <source>
        <dbReference type="PROSITE" id="PS50076"/>
    </source>
</evidence>
<dbReference type="GO" id="GO:0008270">
    <property type="term" value="F:zinc ion binding"/>
    <property type="evidence" value="ECO:0007669"/>
    <property type="project" value="UniProtKB-KW"/>
</dbReference>
<gene>
    <name evidence="9" type="primary">DNAJC21_0</name>
    <name evidence="9" type="ORF">g.74217</name>
</gene>
<feature type="coiled-coil region" evidence="5">
    <location>
        <begin position="250"/>
        <end position="336"/>
    </location>
</feature>
<dbReference type="InterPro" id="IPR036236">
    <property type="entry name" value="Znf_C2H2_sf"/>
</dbReference>
<accession>A0A1D1ZE91</accession>
<evidence type="ECO:0000313" key="9">
    <source>
        <dbReference type="EMBL" id="JAT65256.1"/>
    </source>
</evidence>
<dbReference type="SUPFAM" id="SSF46565">
    <property type="entry name" value="Chaperone J-domain"/>
    <property type="match status" value="1"/>
</dbReference>
<keyword evidence="5" id="KW-0175">Coiled coil</keyword>